<dbReference type="InterPro" id="IPR029068">
    <property type="entry name" value="Glyas_Bleomycin-R_OHBP_Dase"/>
</dbReference>
<accession>A0ABW5BJK8</accession>
<proteinExistence type="predicted"/>
<dbReference type="EMBL" id="JBHUII010000004">
    <property type="protein sequence ID" value="MFD2205646.1"/>
    <property type="molecule type" value="Genomic_DNA"/>
</dbReference>
<name>A0ABW5BJK8_9PROT</name>
<evidence type="ECO:0000313" key="2">
    <source>
        <dbReference type="EMBL" id="MFD2205646.1"/>
    </source>
</evidence>
<dbReference type="Gene3D" id="3.10.180.10">
    <property type="entry name" value="2,3-Dihydroxybiphenyl 1,2-Dioxygenase, domain 1"/>
    <property type="match status" value="1"/>
</dbReference>
<dbReference type="SUPFAM" id="SSF54593">
    <property type="entry name" value="Glyoxalase/Bleomycin resistance protein/Dihydroxybiphenyl dioxygenase"/>
    <property type="match status" value="1"/>
</dbReference>
<organism evidence="2 3">
    <name type="scientific">Kiloniella antarctica</name>
    <dbReference type="NCBI Taxonomy" id="1550907"/>
    <lineage>
        <taxon>Bacteria</taxon>
        <taxon>Pseudomonadati</taxon>
        <taxon>Pseudomonadota</taxon>
        <taxon>Alphaproteobacteria</taxon>
        <taxon>Rhodospirillales</taxon>
        <taxon>Kiloniellaceae</taxon>
        <taxon>Kiloniella</taxon>
    </lineage>
</organism>
<dbReference type="RefSeq" id="WP_380250457.1">
    <property type="nucleotide sequence ID" value="NZ_JBHUII010000004.1"/>
</dbReference>
<evidence type="ECO:0000313" key="3">
    <source>
        <dbReference type="Proteomes" id="UP001597294"/>
    </source>
</evidence>
<reference evidence="3" key="1">
    <citation type="journal article" date="2019" name="Int. J. Syst. Evol. Microbiol.">
        <title>The Global Catalogue of Microorganisms (GCM) 10K type strain sequencing project: providing services to taxonomists for standard genome sequencing and annotation.</title>
        <authorList>
            <consortium name="The Broad Institute Genomics Platform"/>
            <consortium name="The Broad Institute Genome Sequencing Center for Infectious Disease"/>
            <person name="Wu L."/>
            <person name="Ma J."/>
        </authorList>
    </citation>
    <scope>NUCLEOTIDE SEQUENCE [LARGE SCALE GENOMIC DNA]</scope>
    <source>
        <strain evidence="3">CGMCC 4.7192</strain>
    </source>
</reference>
<feature type="domain" description="VOC" evidence="1">
    <location>
        <begin position="1"/>
        <end position="140"/>
    </location>
</feature>
<sequence length="146" mass="15723">MIIPNLMVRDIQQSLGFYRDLLGMKIVVFVSPANNVSFEGSGQGVAFATLEWKGVEGDPASGGQLMLQTPDSLASELDCYAPSSSPTASGTIYFRGFSPDELADKISPDLIIKGPLVQWYGMKELYLRDPDGYVICLGIPDGSAPQ</sequence>
<keyword evidence="3" id="KW-1185">Reference proteome</keyword>
<protein>
    <submittedName>
        <fullName evidence="2">VOC family protein</fullName>
    </submittedName>
</protein>
<dbReference type="InterPro" id="IPR004360">
    <property type="entry name" value="Glyas_Fos-R_dOase_dom"/>
</dbReference>
<dbReference type="Pfam" id="PF00903">
    <property type="entry name" value="Glyoxalase"/>
    <property type="match status" value="1"/>
</dbReference>
<gene>
    <name evidence="2" type="ORF">ACFSKO_08495</name>
</gene>
<comment type="caution">
    <text evidence="2">The sequence shown here is derived from an EMBL/GenBank/DDBJ whole genome shotgun (WGS) entry which is preliminary data.</text>
</comment>
<evidence type="ECO:0000259" key="1">
    <source>
        <dbReference type="PROSITE" id="PS51819"/>
    </source>
</evidence>
<dbReference type="Proteomes" id="UP001597294">
    <property type="component" value="Unassembled WGS sequence"/>
</dbReference>
<dbReference type="InterPro" id="IPR037523">
    <property type="entry name" value="VOC_core"/>
</dbReference>
<dbReference type="PROSITE" id="PS51819">
    <property type="entry name" value="VOC"/>
    <property type="match status" value="1"/>
</dbReference>